<keyword evidence="2" id="KW-1185">Reference proteome</keyword>
<dbReference type="Proteomes" id="UP000583800">
    <property type="component" value="Unassembled WGS sequence"/>
</dbReference>
<sequence length="239" mass="25476">MPIIQDLSTYAAAIAPVINAVHVNVHASARQAVAAHAESTGLTPGLLLDLRYVLPLRPLTRRELSAVYRYGTAAELDTEIREHLGQGALAEAGDGTLRITARGLAFVDGLYAAHADATRRVWAAHDLQPLADLAGRVLDRAGRDPGGALEVMAPPYEPAGTPVGVLLFNRVAALRYHRADAHAAAWQAAGLTAGTVVDLQPGPVRDAIEDDTNHRAARAYGRLTDHERETLFEGLLTLV</sequence>
<protein>
    <submittedName>
        <fullName evidence="1">Uncharacterized protein</fullName>
    </submittedName>
</protein>
<dbReference type="EMBL" id="JACHJB010000001">
    <property type="protein sequence ID" value="MBB6346175.1"/>
    <property type="molecule type" value="Genomic_DNA"/>
</dbReference>
<name>A0A7X0EYV5_9ACTN</name>
<organism evidence="1 2">
    <name type="scientific">Nonomuraea muscovyensis</name>
    <dbReference type="NCBI Taxonomy" id="1124761"/>
    <lineage>
        <taxon>Bacteria</taxon>
        <taxon>Bacillati</taxon>
        <taxon>Actinomycetota</taxon>
        <taxon>Actinomycetes</taxon>
        <taxon>Streptosporangiales</taxon>
        <taxon>Streptosporangiaceae</taxon>
        <taxon>Nonomuraea</taxon>
    </lineage>
</organism>
<evidence type="ECO:0000313" key="1">
    <source>
        <dbReference type="EMBL" id="MBB6346175.1"/>
    </source>
</evidence>
<comment type="caution">
    <text evidence="1">The sequence shown here is derived from an EMBL/GenBank/DDBJ whole genome shotgun (WGS) entry which is preliminary data.</text>
</comment>
<accession>A0A7X0EYV5</accession>
<dbReference type="AlphaFoldDB" id="A0A7X0EYV5"/>
<reference evidence="1 2" key="1">
    <citation type="submission" date="2020-08" db="EMBL/GenBank/DDBJ databases">
        <title>Sequencing the genomes of 1000 actinobacteria strains.</title>
        <authorList>
            <person name="Klenk H.-P."/>
        </authorList>
    </citation>
    <scope>NUCLEOTIDE SEQUENCE [LARGE SCALE GENOMIC DNA]</scope>
    <source>
        <strain evidence="1 2">DSM 45913</strain>
    </source>
</reference>
<gene>
    <name evidence="1" type="ORF">FHU36_002684</name>
</gene>
<proteinExistence type="predicted"/>
<dbReference type="RefSeq" id="WP_185084015.1">
    <property type="nucleotide sequence ID" value="NZ_JACHJB010000001.1"/>
</dbReference>
<evidence type="ECO:0000313" key="2">
    <source>
        <dbReference type="Proteomes" id="UP000583800"/>
    </source>
</evidence>